<dbReference type="InterPro" id="IPR015421">
    <property type="entry name" value="PyrdxlP-dep_Trfase_major"/>
</dbReference>
<comment type="pathway">
    <text evidence="5">Amino-acid biosynthesis; L-proline biosynthesis; L-glutamate 5-semialdehyde from L-ornithine: step 1/1.</text>
</comment>
<dbReference type="PANTHER" id="PTHR11986:SF18">
    <property type="entry name" value="ORNITHINE AMINOTRANSFERASE, MITOCHONDRIAL"/>
    <property type="match status" value="1"/>
</dbReference>
<evidence type="ECO:0000256" key="1">
    <source>
        <dbReference type="ARBA" id="ARBA00001933"/>
    </source>
</evidence>
<dbReference type="Gene3D" id="3.90.1150.10">
    <property type="entry name" value="Aspartate Aminotransferase, domain 1"/>
    <property type="match status" value="2"/>
</dbReference>
<dbReference type="EC" id="2.6.1.13" evidence="5"/>
<evidence type="ECO:0000256" key="5">
    <source>
        <dbReference type="RuleBase" id="RU365036"/>
    </source>
</evidence>
<organism evidence="6 7">
    <name type="scientific">Vespula maculifrons</name>
    <name type="common">Eastern yellow jacket</name>
    <name type="synonym">Wasp</name>
    <dbReference type="NCBI Taxonomy" id="7453"/>
    <lineage>
        <taxon>Eukaryota</taxon>
        <taxon>Metazoa</taxon>
        <taxon>Ecdysozoa</taxon>
        <taxon>Arthropoda</taxon>
        <taxon>Hexapoda</taxon>
        <taxon>Insecta</taxon>
        <taxon>Pterygota</taxon>
        <taxon>Neoptera</taxon>
        <taxon>Endopterygota</taxon>
        <taxon>Hymenoptera</taxon>
        <taxon>Apocrita</taxon>
        <taxon>Aculeata</taxon>
        <taxon>Vespoidea</taxon>
        <taxon>Vespidae</taxon>
        <taxon>Vespinae</taxon>
        <taxon>Vespula</taxon>
    </lineage>
</organism>
<dbReference type="PANTHER" id="PTHR11986">
    <property type="entry name" value="AMINOTRANSFERASE CLASS III"/>
    <property type="match status" value="1"/>
</dbReference>
<reference evidence="6 7" key="1">
    <citation type="journal article" date="2024" name="Ann. Entomol. Soc. Am.">
        <title>Genomic analyses of the southern and eastern yellowjacket wasps (Hymenoptera: Vespidae) reveal evolutionary signatures of social life.</title>
        <authorList>
            <person name="Catto M.A."/>
            <person name="Caine P.B."/>
            <person name="Orr S.E."/>
            <person name="Hunt B.G."/>
            <person name="Goodisman M.A.D."/>
        </authorList>
    </citation>
    <scope>NUCLEOTIDE SEQUENCE [LARGE SCALE GENOMIC DNA]</scope>
    <source>
        <strain evidence="6">232</strain>
        <tissue evidence="6">Head and thorax</tissue>
    </source>
</reference>
<dbReference type="PROSITE" id="PS00600">
    <property type="entry name" value="AA_TRANSFER_CLASS_3"/>
    <property type="match status" value="1"/>
</dbReference>
<comment type="similarity">
    <text evidence="2 4">Belongs to the class-III pyridoxal-phosphate-dependent aminotransferase family.</text>
</comment>
<dbReference type="InterPro" id="IPR015422">
    <property type="entry name" value="PyrdxlP-dep_Trfase_small"/>
</dbReference>
<evidence type="ECO:0000313" key="6">
    <source>
        <dbReference type="EMBL" id="KAL2744038.1"/>
    </source>
</evidence>
<name>A0ABD2CG38_VESMC</name>
<keyword evidence="5" id="KW-0032">Aminotransferase</keyword>
<gene>
    <name evidence="6" type="ORF">V1477_007914</name>
</gene>
<protein>
    <recommendedName>
        <fullName evidence="5">Ornithine aminotransferase</fullName>
        <ecNumber evidence="5">2.6.1.13</ecNumber>
    </recommendedName>
</protein>
<evidence type="ECO:0000256" key="3">
    <source>
        <dbReference type="ARBA" id="ARBA00022898"/>
    </source>
</evidence>
<dbReference type="InterPro" id="IPR050103">
    <property type="entry name" value="Class-III_PLP-dep_AT"/>
</dbReference>
<comment type="caution">
    <text evidence="6">The sequence shown here is derived from an EMBL/GenBank/DDBJ whole genome shotgun (WGS) entry which is preliminary data.</text>
</comment>
<dbReference type="InterPro" id="IPR015424">
    <property type="entry name" value="PyrdxlP-dep_Trfase"/>
</dbReference>
<proteinExistence type="inferred from homology"/>
<dbReference type="PIRSF" id="PIRSF000521">
    <property type="entry name" value="Transaminase_4ab_Lys_Orn"/>
    <property type="match status" value="1"/>
</dbReference>
<accession>A0ABD2CG38</accession>
<dbReference type="AlphaFoldDB" id="A0ABD2CG38"/>
<dbReference type="CDD" id="cd00610">
    <property type="entry name" value="OAT_like"/>
    <property type="match status" value="1"/>
</dbReference>
<dbReference type="Proteomes" id="UP001607303">
    <property type="component" value="Unassembled WGS sequence"/>
</dbReference>
<keyword evidence="5" id="KW-0808">Transferase</keyword>
<keyword evidence="3 4" id="KW-0663">Pyridoxal phosphate</keyword>
<evidence type="ECO:0000256" key="2">
    <source>
        <dbReference type="ARBA" id="ARBA00008954"/>
    </source>
</evidence>
<keyword evidence="7" id="KW-1185">Reference proteome</keyword>
<dbReference type="Pfam" id="PF00202">
    <property type="entry name" value="Aminotran_3"/>
    <property type="match status" value="2"/>
</dbReference>
<dbReference type="GO" id="GO:0004587">
    <property type="term" value="F:ornithine aminotransferase activity"/>
    <property type="evidence" value="ECO:0007669"/>
    <property type="project" value="UniProtKB-EC"/>
</dbReference>
<evidence type="ECO:0000313" key="7">
    <source>
        <dbReference type="Proteomes" id="UP001607303"/>
    </source>
</evidence>
<dbReference type="SUPFAM" id="SSF53383">
    <property type="entry name" value="PLP-dependent transferases"/>
    <property type="match status" value="2"/>
</dbReference>
<comment type="catalytic activity">
    <reaction evidence="5">
        <text>a 2-oxocarboxylate + L-ornithine = L-glutamate 5-semialdehyde + an L-alpha-amino acid</text>
        <dbReference type="Rhea" id="RHEA:13877"/>
        <dbReference type="ChEBI" id="CHEBI:35179"/>
        <dbReference type="ChEBI" id="CHEBI:46911"/>
        <dbReference type="ChEBI" id="CHEBI:58066"/>
        <dbReference type="ChEBI" id="CHEBI:59869"/>
        <dbReference type="EC" id="2.6.1.13"/>
    </reaction>
</comment>
<dbReference type="InterPro" id="IPR049704">
    <property type="entry name" value="Aminotrans_3_PPA_site"/>
</dbReference>
<comment type="cofactor">
    <cofactor evidence="1 5">
        <name>pyridoxal 5'-phosphate</name>
        <dbReference type="ChEBI" id="CHEBI:597326"/>
    </cofactor>
</comment>
<dbReference type="EMBL" id="JAYRBN010000053">
    <property type="protein sequence ID" value="KAL2744038.1"/>
    <property type="molecule type" value="Genomic_DNA"/>
</dbReference>
<sequence length="470" mass="53258">MQSLRQRILNLTKKRYDQKKRCLSTQEIIERDDKYAARHFKPLPDVVLTKGEGVFLWDKDGKRYLDFLAGFSTINQGHSHPRLVKVMKEQAEKLAHTARAFYTEPHGELGEYLTKLIGYDRFIPMNTGVEGGDTALKLARRWGYRIKKIPSQKATIVFAEGNFWGRSLAALSASTDPPCYNDFGPYMPFFDKVPYNDLVALEAKFKENPNICGFMMEPIQGEAGVIIPDTCVSPKSTWRYILKYENILHVHYKSFTHRKLLQNQFTRITYFYSNGYLKAVRDLCTKYNVLWIADEVQTGLCRTGKRMAVDHENQKPDILILGKALSGGMYPVSGVLSNDEIMMCFEAGCHGSTFGGSPLGNRVALEAVKILEEENLAENARKLGEVLKNELVKLPKDIAVEFRGRGLLAGLLINKDFATGWDICLKLRDAGLLTRPTHGQLIRISPPLTITKDQLEEGLHILTTTLKNYK</sequence>
<dbReference type="Gene3D" id="3.40.640.10">
    <property type="entry name" value="Type I PLP-dependent aspartate aminotransferase-like (Major domain)"/>
    <property type="match status" value="2"/>
</dbReference>
<dbReference type="FunFam" id="3.90.1150.10:FF:000152">
    <property type="entry name" value="Ornithine aminotransferase"/>
    <property type="match status" value="1"/>
</dbReference>
<dbReference type="InterPro" id="IPR005814">
    <property type="entry name" value="Aminotrans_3"/>
</dbReference>
<evidence type="ECO:0000256" key="4">
    <source>
        <dbReference type="RuleBase" id="RU003560"/>
    </source>
</evidence>